<sequence length="51" mass="5955">MAALYAELRQVNDFRNTRVAHIETKLDNAEEAWKAMIVWLRCIDKMVTMAS</sequence>
<proteinExistence type="predicted"/>
<accession>A0ABS4DAX2</accession>
<dbReference type="EMBL" id="SIJK02000021">
    <property type="protein sequence ID" value="MBP1466600.1"/>
    <property type="molecule type" value="Genomic_DNA"/>
</dbReference>
<dbReference type="Proteomes" id="UP001193081">
    <property type="component" value="Unassembled WGS sequence"/>
</dbReference>
<protein>
    <submittedName>
        <fullName evidence="1">Uncharacterized protein</fullName>
    </submittedName>
</protein>
<name>A0ABS4DAX2_9CHLR</name>
<evidence type="ECO:0000313" key="1">
    <source>
        <dbReference type="EMBL" id="MBP1466600.1"/>
    </source>
</evidence>
<dbReference type="RefSeq" id="WP_167857383.1">
    <property type="nucleotide sequence ID" value="NZ_SIJK02000021.1"/>
</dbReference>
<organism evidence="1 2">
    <name type="scientific">Candidatus Chloroploca mongolica</name>
    <dbReference type="NCBI Taxonomy" id="2528176"/>
    <lineage>
        <taxon>Bacteria</taxon>
        <taxon>Bacillati</taxon>
        <taxon>Chloroflexota</taxon>
        <taxon>Chloroflexia</taxon>
        <taxon>Chloroflexales</taxon>
        <taxon>Chloroflexineae</taxon>
        <taxon>Oscillochloridaceae</taxon>
        <taxon>Candidatus Chloroploca</taxon>
    </lineage>
</organism>
<comment type="caution">
    <text evidence="1">The sequence shown here is derived from an EMBL/GenBank/DDBJ whole genome shotgun (WGS) entry which is preliminary data.</text>
</comment>
<evidence type="ECO:0000313" key="2">
    <source>
        <dbReference type="Proteomes" id="UP001193081"/>
    </source>
</evidence>
<reference evidence="1 2" key="1">
    <citation type="submission" date="2021-03" db="EMBL/GenBank/DDBJ databases">
        <authorList>
            <person name="Grouzdev D.S."/>
        </authorList>
    </citation>
    <scope>NUCLEOTIDE SEQUENCE [LARGE SCALE GENOMIC DNA]</scope>
    <source>
        <strain evidence="1 2">M50-1</strain>
    </source>
</reference>
<keyword evidence="2" id="KW-1185">Reference proteome</keyword>
<gene>
    <name evidence="1" type="ORF">EYB53_012865</name>
</gene>